<evidence type="ECO:0000256" key="1">
    <source>
        <dbReference type="SAM" id="MobiDB-lite"/>
    </source>
</evidence>
<evidence type="ECO:0008006" key="4">
    <source>
        <dbReference type="Google" id="ProtNLM"/>
    </source>
</evidence>
<dbReference type="EMBL" id="NESN01000005">
    <property type="protein sequence ID" value="PUE51993.1"/>
    <property type="molecule type" value="Genomic_DNA"/>
</dbReference>
<proteinExistence type="predicted"/>
<name>A0A315E2F3_9BURK</name>
<feature type="region of interest" description="Disordered" evidence="1">
    <location>
        <begin position="15"/>
        <end position="35"/>
    </location>
</feature>
<gene>
    <name evidence="2" type="ORF">B9Z37_13010</name>
</gene>
<evidence type="ECO:0000313" key="3">
    <source>
        <dbReference type="Proteomes" id="UP000250790"/>
    </source>
</evidence>
<dbReference type="InterPro" id="IPR021409">
    <property type="entry name" value="DUF3047"/>
</dbReference>
<organism evidence="2 3">
    <name type="scientific">Limnohabitans parvus II-B4</name>
    <dbReference type="NCBI Taxonomy" id="1293052"/>
    <lineage>
        <taxon>Bacteria</taxon>
        <taxon>Pseudomonadati</taxon>
        <taxon>Pseudomonadota</taxon>
        <taxon>Betaproteobacteria</taxon>
        <taxon>Burkholderiales</taxon>
        <taxon>Comamonadaceae</taxon>
        <taxon>Limnohabitans</taxon>
    </lineage>
</organism>
<comment type="caution">
    <text evidence="2">The sequence shown here is derived from an EMBL/GenBank/DDBJ whole genome shotgun (WGS) entry which is preliminary data.</text>
</comment>
<sequence length="238" mass="26240">MLCLAVLSGCASHGVSDRASVPEASMPASGGLHFRPQDKAQWEAVSLPGKLRTAFKLEKHGHRHALQAHAQSSASLMRQRVNVAPEKLGRLQFEWQVDNLMPGADMAESGRGDSPVRLILAFDGDRSRFSAKNAMLSDLTEALTGEPLPYATLMYVWSNHHPIDSVIVNPRTDRVRKMVVESGGARLKQWLLYQRDVKADFEKAFGEAPGALVGVAIMTDSDNTRSNVRAWYGDIRFD</sequence>
<protein>
    <recommendedName>
        <fullName evidence="4">DUF3047 domain-containing protein</fullName>
    </recommendedName>
</protein>
<accession>A0A315E2F3</accession>
<dbReference type="AlphaFoldDB" id="A0A315E2F3"/>
<evidence type="ECO:0000313" key="2">
    <source>
        <dbReference type="EMBL" id="PUE51993.1"/>
    </source>
</evidence>
<reference evidence="2 3" key="1">
    <citation type="submission" date="2017-04" db="EMBL/GenBank/DDBJ databases">
        <title>Unexpected and diverse lifestyles within the genus Limnohabitans.</title>
        <authorList>
            <person name="Kasalicky V."/>
            <person name="Mehrshad M."/>
            <person name="Andrei S.-A."/>
            <person name="Salcher M."/>
            <person name="Kratochvilova H."/>
            <person name="Simek K."/>
            <person name="Ghai R."/>
        </authorList>
    </citation>
    <scope>NUCLEOTIDE SEQUENCE [LARGE SCALE GENOMIC DNA]</scope>
    <source>
        <strain evidence="2 3">II-B4</strain>
    </source>
</reference>
<dbReference type="Proteomes" id="UP000250790">
    <property type="component" value="Unassembled WGS sequence"/>
</dbReference>
<keyword evidence="3" id="KW-1185">Reference proteome</keyword>
<dbReference type="OrthoDB" id="9775969at2"/>
<dbReference type="Pfam" id="PF11249">
    <property type="entry name" value="DUF3047"/>
    <property type="match status" value="1"/>
</dbReference>